<comment type="catalytic activity">
    <reaction evidence="9 11">
        <text>uridine(1939) in 23S rRNA + S-adenosyl-L-methionine = 5-methyluridine(1939) in 23S rRNA + S-adenosyl-L-homocysteine + H(+)</text>
        <dbReference type="Rhea" id="RHEA:42908"/>
        <dbReference type="Rhea" id="RHEA-COMP:10278"/>
        <dbReference type="Rhea" id="RHEA-COMP:10279"/>
        <dbReference type="ChEBI" id="CHEBI:15378"/>
        <dbReference type="ChEBI" id="CHEBI:57856"/>
        <dbReference type="ChEBI" id="CHEBI:59789"/>
        <dbReference type="ChEBI" id="CHEBI:65315"/>
        <dbReference type="ChEBI" id="CHEBI:74447"/>
        <dbReference type="EC" id="2.1.1.190"/>
    </reaction>
</comment>
<dbReference type="PANTHER" id="PTHR11061">
    <property type="entry name" value="RNA M5U METHYLTRANSFERASE"/>
    <property type="match status" value="1"/>
</dbReference>
<reference evidence="15 16" key="1">
    <citation type="submission" date="2017-02" db="EMBL/GenBank/DDBJ databases">
        <title>Draft genome sequence of Haemophilus felis CCUG 31170 type strain.</title>
        <authorList>
            <person name="Engstrom-Jakobsson H."/>
            <person name="Salva-Serra F."/>
            <person name="Thorell K."/>
            <person name="Gonzales-Siles L."/>
            <person name="Karlsson R."/>
            <person name="Boulund F."/>
            <person name="Engstrand L."/>
            <person name="Kristiansson E."/>
            <person name="Moore E."/>
        </authorList>
    </citation>
    <scope>NUCLEOTIDE SEQUENCE [LARGE SCALE GENOMIC DNA]</scope>
    <source>
        <strain evidence="15 16">CCUG 31170</strain>
    </source>
</reference>
<evidence type="ECO:0000259" key="14">
    <source>
        <dbReference type="Pfam" id="PF01938"/>
    </source>
</evidence>
<dbReference type="Gene3D" id="2.40.50.140">
    <property type="entry name" value="Nucleic acid-binding proteins"/>
    <property type="match status" value="1"/>
</dbReference>
<comment type="function">
    <text evidence="10 11">Catalyzes the formation of 5-methyl-uridine at position 1939 (m5U1939) in 23S rRNA.</text>
</comment>
<dbReference type="NCBIfam" id="TIGR00479">
    <property type="entry name" value="rumA"/>
    <property type="match status" value="1"/>
</dbReference>
<dbReference type="Pfam" id="PF05958">
    <property type="entry name" value="tRNA_U5-meth_tr"/>
    <property type="match status" value="1"/>
</dbReference>
<comment type="similarity">
    <text evidence="11">Belongs to the class I-like SAM-binding methyltransferase superfamily. RNA M5U methyltransferase family. RlmD subfamily.</text>
</comment>
<feature type="domain" description="TRAM" evidence="14">
    <location>
        <begin position="21"/>
        <end position="64"/>
    </location>
</feature>
<gene>
    <name evidence="11" type="primary">rlmD</name>
    <name evidence="15" type="ORF">B0188_06940</name>
</gene>
<evidence type="ECO:0000256" key="2">
    <source>
        <dbReference type="ARBA" id="ARBA00022552"/>
    </source>
</evidence>
<dbReference type="PROSITE" id="PS01230">
    <property type="entry name" value="TRMA_1"/>
    <property type="match status" value="1"/>
</dbReference>
<dbReference type="OrthoDB" id="9804590at2"/>
<keyword evidence="7 11" id="KW-0408">Iron</keyword>
<dbReference type="GO" id="GO:0070475">
    <property type="term" value="P:rRNA base methylation"/>
    <property type="evidence" value="ECO:0007669"/>
    <property type="project" value="TreeGrafter"/>
</dbReference>
<dbReference type="SUPFAM" id="SSF53335">
    <property type="entry name" value="S-adenosyl-L-methionine-dependent methyltransferases"/>
    <property type="match status" value="1"/>
</dbReference>
<dbReference type="InterPro" id="IPR001566">
    <property type="entry name" value="23S_rRNA_MeTrfase_RlmD"/>
</dbReference>
<keyword evidence="8 11" id="KW-0411">Iron-sulfur</keyword>
<evidence type="ECO:0000256" key="12">
    <source>
        <dbReference type="PROSITE-ProRule" id="PRU01024"/>
    </source>
</evidence>
<dbReference type="SUPFAM" id="SSF50249">
    <property type="entry name" value="Nucleic acid-binding proteins"/>
    <property type="match status" value="1"/>
</dbReference>
<dbReference type="PROSITE" id="PS51687">
    <property type="entry name" value="SAM_MT_RNA_M5U"/>
    <property type="match status" value="1"/>
</dbReference>
<dbReference type="CDD" id="cd02440">
    <property type="entry name" value="AdoMet_MTases"/>
    <property type="match status" value="1"/>
</dbReference>
<proteinExistence type="inferred from homology"/>
<evidence type="ECO:0000256" key="13">
    <source>
        <dbReference type="PROSITE-ProRule" id="PRU10015"/>
    </source>
</evidence>
<feature type="binding site" evidence="11">
    <location>
        <position position="87"/>
    </location>
    <ligand>
        <name>[4Fe-4S] cluster</name>
        <dbReference type="ChEBI" id="CHEBI:49883"/>
    </ligand>
</feature>
<dbReference type="InterPro" id="IPR030391">
    <property type="entry name" value="MeTrfase_TrmA_CS"/>
</dbReference>
<feature type="binding site" evidence="11 12">
    <location>
        <position position="319"/>
    </location>
    <ligand>
        <name>S-adenosyl-L-methionine</name>
        <dbReference type="ChEBI" id="CHEBI:59789"/>
    </ligand>
</feature>
<dbReference type="Proteomes" id="UP000190023">
    <property type="component" value="Unassembled WGS sequence"/>
</dbReference>
<sequence length="436" mass="49355">MVLFYSPKKQSAAASKGQAYITDLDYQGVGVAKINGKTWFIENALPGEQVTFKKLEEKRQYGIGVSEKIEQASAERQSPFCPHYLKCGGCQMQHISLEKQRATKEKALFKSLKKLQPEVQKMPLIGDDSLHYRRRLKLSIKFDPKQQQLRIGFRQKNSQEIIAIRQCPVATQAINEVLPSLLAALQQWTTPKQLGHLEIVEADNGVTVFLRHIGKMNDGDKRLLQALSATQKLHLFVQEEDSLTQLAGEHPHYYIEGKRLDFDIRDFIQVNADVNQKMVATALQWLAPQKEDRILDLFCGIGNFTLPLSQNARYVVGVEGVENMVRQAQQNAQQNQCDNLQFYPADLTQPFADQPWAKEKFNKVLLDPARSGAAFALPHLASLHAEKILYVSCNPATLVRDCEILLQLGYVLKQTAMIDMFPHTGHLESISLFELK</sequence>
<feature type="binding site" evidence="11 12">
    <location>
        <position position="298"/>
    </location>
    <ligand>
        <name>S-adenosyl-L-methionine</name>
        <dbReference type="ChEBI" id="CHEBI:59789"/>
    </ligand>
</feature>
<feature type="binding site" evidence="11">
    <location>
        <position position="81"/>
    </location>
    <ligand>
        <name>[4Fe-4S] cluster</name>
        <dbReference type="ChEBI" id="CHEBI:49883"/>
    </ligand>
</feature>
<dbReference type="HAMAP" id="MF_01010">
    <property type="entry name" value="23SrRNA_methyltr_RlmD"/>
    <property type="match status" value="1"/>
</dbReference>
<dbReference type="InterPro" id="IPR002792">
    <property type="entry name" value="TRAM_dom"/>
</dbReference>
<dbReference type="FunFam" id="2.40.50.140:FF:000097">
    <property type="entry name" value="23S rRNA (uracil(1939)-C(5))-methyltransferase RlmD"/>
    <property type="match status" value="1"/>
</dbReference>
<evidence type="ECO:0000256" key="10">
    <source>
        <dbReference type="ARBA" id="ARBA00059995"/>
    </source>
</evidence>
<dbReference type="EMBL" id="MUYB01000027">
    <property type="protein sequence ID" value="OOS03232.1"/>
    <property type="molecule type" value="Genomic_DNA"/>
</dbReference>
<keyword evidence="5 11" id="KW-0949">S-adenosyl-L-methionine</keyword>
<evidence type="ECO:0000256" key="6">
    <source>
        <dbReference type="ARBA" id="ARBA00022723"/>
    </source>
</evidence>
<dbReference type="STRING" id="123822.B0188_06940"/>
<evidence type="ECO:0000256" key="7">
    <source>
        <dbReference type="ARBA" id="ARBA00023004"/>
    </source>
</evidence>
<name>A0A1T0AZI7_9PAST</name>
<dbReference type="InterPro" id="IPR012340">
    <property type="entry name" value="NA-bd_OB-fold"/>
</dbReference>
<feature type="binding site" evidence="11 12">
    <location>
        <position position="367"/>
    </location>
    <ligand>
        <name>S-adenosyl-L-methionine</name>
        <dbReference type="ChEBI" id="CHEBI:59789"/>
    </ligand>
</feature>
<keyword evidence="2 11" id="KW-0698">rRNA processing</keyword>
<evidence type="ECO:0000256" key="5">
    <source>
        <dbReference type="ARBA" id="ARBA00022691"/>
    </source>
</evidence>
<evidence type="ECO:0000256" key="8">
    <source>
        <dbReference type="ARBA" id="ARBA00023014"/>
    </source>
</evidence>
<dbReference type="NCBIfam" id="NF009639">
    <property type="entry name" value="PRK13168.1"/>
    <property type="match status" value="1"/>
</dbReference>
<organism evidence="15 16">
    <name type="scientific">[Haemophilus] felis</name>
    <dbReference type="NCBI Taxonomy" id="123822"/>
    <lineage>
        <taxon>Bacteria</taxon>
        <taxon>Pseudomonadati</taxon>
        <taxon>Pseudomonadota</taxon>
        <taxon>Gammaproteobacteria</taxon>
        <taxon>Pasteurellales</taxon>
        <taxon>Pasteurellaceae</taxon>
    </lineage>
</organism>
<dbReference type="GO" id="GO:0070041">
    <property type="term" value="F:rRNA (uridine-C5-)-methyltransferase activity"/>
    <property type="evidence" value="ECO:0007669"/>
    <property type="project" value="UniProtKB-UniRule"/>
</dbReference>
<dbReference type="GO" id="GO:0005506">
    <property type="term" value="F:iron ion binding"/>
    <property type="evidence" value="ECO:0007669"/>
    <property type="project" value="UniProtKB-UniRule"/>
</dbReference>
<feature type="active site" evidence="13">
    <location>
        <position position="393"/>
    </location>
</feature>
<dbReference type="PANTHER" id="PTHR11061:SF49">
    <property type="entry name" value="23S RRNA (URACIL(1939)-C(5))-METHYLTRANSFERASE RLMD"/>
    <property type="match status" value="1"/>
</dbReference>
<evidence type="ECO:0000313" key="16">
    <source>
        <dbReference type="Proteomes" id="UP000190023"/>
    </source>
</evidence>
<evidence type="ECO:0000256" key="1">
    <source>
        <dbReference type="ARBA" id="ARBA00022485"/>
    </source>
</evidence>
<keyword evidence="6 11" id="KW-0479">Metal-binding</keyword>
<feature type="binding site" evidence="11">
    <location>
        <position position="167"/>
    </location>
    <ligand>
        <name>[4Fe-4S] cluster</name>
        <dbReference type="ChEBI" id="CHEBI:49883"/>
    </ligand>
</feature>
<keyword evidence="1 11" id="KW-0004">4Fe-4S</keyword>
<dbReference type="PROSITE" id="PS01231">
    <property type="entry name" value="TRMA_2"/>
    <property type="match status" value="1"/>
</dbReference>
<evidence type="ECO:0000313" key="15">
    <source>
        <dbReference type="EMBL" id="OOS03232.1"/>
    </source>
</evidence>
<feature type="binding site" evidence="11">
    <location>
        <position position="90"/>
    </location>
    <ligand>
        <name>[4Fe-4S] cluster</name>
        <dbReference type="ChEBI" id="CHEBI:49883"/>
    </ligand>
</feature>
<feature type="active site" description="Nucleophile" evidence="11 12">
    <location>
        <position position="393"/>
    </location>
</feature>
<dbReference type="InterPro" id="IPR030390">
    <property type="entry name" value="MeTrfase_TrmA_AS"/>
</dbReference>
<comment type="caution">
    <text evidence="15">The sequence shown here is derived from an EMBL/GenBank/DDBJ whole genome shotgun (WGS) entry which is preliminary data.</text>
</comment>
<protein>
    <recommendedName>
        <fullName evidence="11">23S rRNA (uracil(1939)-C(5))-methyltransferase RlmD</fullName>
        <ecNumber evidence="11">2.1.1.190</ecNumber>
    </recommendedName>
    <alternativeName>
        <fullName evidence="11">23S rRNA(m5U1939)-methyltransferase</fullName>
    </alternativeName>
</protein>
<keyword evidence="3 11" id="KW-0489">Methyltransferase</keyword>
<evidence type="ECO:0000256" key="3">
    <source>
        <dbReference type="ARBA" id="ARBA00022603"/>
    </source>
</evidence>
<dbReference type="EC" id="2.1.1.190" evidence="11"/>
<keyword evidence="4 11" id="KW-0808">Transferase</keyword>
<dbReference type="FunFam" id="3.40.50.150:FF:000009">
    <property type="entry name" value="23S rRNA (Uracil(1939)-C(5))-methyltransferase RlmD"/>
    <property type="match status" value="1"/>
</dbReference>
<evidence type="ECO:0000256" key="9">
    <source>
        <dbReference type="ARBA" id="ARBA00052756"/>
    </source>
</evidence>
<dbReference type="Gene3D" id="2.40.50.1070">
    <property type="match status" value="1"/>
</dbReference>
<accession>A0A1T0AZI7</accession>
<feature type="binding site" evidence="11">
    <location>
        <position position="303"/>
    </location>
    <ligand>
        <name>S-adenosyl-L-methionine</name>
        <dbReference type="ChEBI" id="CHEBI:59789"/>
    </ligand>
</feature>
<dbReference type="GO" id="GO:0051539">
    <property type="term" value="F:4 iron, 4 sulfur cluster binding"/>
    <property type="evidence" value="ECO:0007669"/>
    <property type="project" value="UniProtKB-KW"/>
</dbReference>
<keyword evidence="16" id="KW-1185">Reference proteome</keyword>
<feature type="binding site" evidence="11">
    <location>
        <position position="346"/>
    </location>
    <ligand>
        <name>S-adenosyl-L-methionine</name>
        <dbReference type="ChEBI" id="CHEBI:59789"/>
    </ligand>
</feature>
<dbReference type="GO" id="GO:0003723">
    <property type="term" value="F:RNA binding"/>
    <property type="evidence" value="ECO:0007669"/>
    <property type="project" value="InterPro"/>
</dbReference>
<evidence type="ECO:0000256" key="4">
    <source>
        <dbReference type="ARBA" id="ARBA00022679"/>
    </source>
</evidence>
<dbReference type="InterPro" id="IPR010280">
    <property type="entry name" value="U5_MeTrfase_fam"/>
</dbReference>
<dbReference type="AlphaFoldDB" id="A0A1T0AZI7"/>
<evidence type="ECO:0000256" key="11">
    <source>
        <dbReference type="HAMAP-Rule" id="MF_01010"/>
    </source>
</evidence>
<dbReference type="Gene3D" id="3.40.50.150">
    <property type="entry name" value="Vaccinia Virus protein VP39"/>
    <property type="match status" value="1"/>
</dbReference>
<dbReference type="Pfam" id="PF01938">
    <property type="entry name" value="TRAM"/>
    <property type="match status" value="1"/>
</dbReference>
<feature type="binding site" evidence="11 12">
    <location>
        <position position="269"/>
    </location>
    <ligand>
        <name>S-adenosyl-L-methionine</name>
        <dbReference type="ChEBI" id="CHEBI:59789"/>
    </ligand>
</feature>
<dbReference type="InterPro" id="IPR029063">
    <property type="entry name" value="SAM-dependent_MTases_sf"/>
</dbReference>